<gene>
    <name evidence="2" type="ORF">PHLGIDRAFT_118981</name>
</gene>
<keyword evidence="3" id="KW-1185">Reference proteome</keyword>
<dbReference type="InterPro" id="IPR047142">
    <property type="entry name" value="OryJ/VirC-like"/>
</dbReference>
<dbReference type="InterPro" id="IPR013096">
    <property type="entry name" value="Cupin_2"/>
</dbReference>
<organism evidence="2 3">
    <name type="scientific">Phlebiopsis gigantea (strain 11061_1 CR5-6)</name>
    <name type="common">White-rot fungus</name>
    <name type="synonym">Peniophora gigantea</name>
    <dbReference type="NCBI Taxonomy" id="745531"/>
    <lineage>
        <taxon>Eukaryota</taxon>
        <taxon>Fungi</taxon>
        <taxon>Dikarya</taxon>
        <taxon>Basidiomycota</taxon>
        <taxon>Agaricomycotina</taxon>
        <taxon>Agaricomycetes</taxon>
        <taxon>Polyporales</taxon>
        <taxon>Phanerochaetaceae</taxon>
        <taxon>Phlebiopsis</taxon>
    </lineage>
</organism>
<dbReference type="PANTHER" id="PTHR36156:SF2">
    <property type="entry name" value="CUPIN TYPE-2 DOMAIN-CONTAINING PROTEIN"/>
    <property type="match status" value="1"/>
</dbReference>
<dbReference type="SUPFAM" id="SSF51182">
    <property type="entry name" value="RmlC-like cupins"/>
    <property type="match status" value="1"/>
</dbReference>
<sequence>MPSYCKFSDFFWEDGFPANNEGYQDAVKEHTSDLVSTTGSVFRAVDIPPSGNSPFHHTVSLDYGILVSGMLILVLDDGQRLALRVGDVIVQRGTIHACINETDEWARMVDVMLTAEKVKAGDKEVDTEFRSSP</sequence>
<dbReference type="AlphaFoldDB" id="A0A0C3PJP0"/>
<proteinExistence type="predicted"/>
<name>A0A0C3PJP0_PHLG1</name>
<dbReference type="Proteomes" id="UP000053257">
    <property type="component" value="Unassembled WGS sequence"/>
</dbReference>
<accession>A0A0C3PJP0</accession>
<dbReference type="PANTHER" id="PTHR36156">
    <property type="entry name" value="SLR2101 PROTEIN"/>
    <property type="match status" value="1"/>
</dbReference>
<dbReference type="InterPro" id="IPR011051">
    <property type="entry name" value="RmlC_Cupin_sf"/>
</dbReference>
<dbReference type="CDD" id="cd02231">
    <property type="entry name" value="cupin_BLL6423-like"/>
    <property type="match status" value="1"/>
</dbReference>
<dbReference type="STRING" id="745531.A0A0C3PJP0"/>
<reference evidence="2 3" key="1">
    <citation type="journal article" date="2014" name="PLoS Genet.">
        <title>Analysis of the Phlebiopsis gigantea genome, transcriptome and secretome provides insight into its pioneer colonization strategies of wood.</title>
        <authorList>
            <person name="Hori C."/>
            <person name="Ishida T."/>
            <person name="Igarashi K."/>
            <person name="Samejima M."/>
            <person name="Suzuki H."/>
            <person name="Master E."/>
            <person name="Ferreira P."/>
            <person name="Ruiz-Duenas F.J."/>
            <person name="Held B."/>
            <person name="Canessa P."/>
            <person name="Larrondo L.F."/>
            <person name="Schmoll M."/>
            <person name="Druzhinina I.S."/>
            <person name="Kubicek C.P."/>
            <person name="Gaskell J.A."/>
            <person name="Kersten P."/>
            <person name="St John F."/>
            <person name="Glasner J."/>
            <person name="Sabat G."/>
            <person name="Splinter BonDurant S."/>
            <person name="Syed K."/>
            <person name="Yadav J."/>
            <person name="Mgbeahuruike A.C."/>
            <person name="Kovalchuk A."/>
            <person name="Asiegbu F.O."/>
            <person name="Lackner G."/>
            <person name="Hoffmeister D."/>
            <person name="Rencoret J."/>
            <person name="Gutierrez A."/>
            <person name="Sun H."/>
            <person name="Lindquist E."/>
            <person name="Barry K."/>
            <person name="Riley R."/>
            <person name="Grigoriev I.V."/>
            <person name="Henrissat B."/>
            <person name="Kues U."/>
            <person name="Berka R.M."/>
            <person name="Martinez A.T."/>
            <person name="Covert S.F."/>
            <person name="Blanchette R.A."/>
            <person name="Cullen D."/>
        </authorList>
    </citation>
    <scope>NUCLEOTIDE SEQUENCE [LARGE SCALE GENOMIC DNA]</scope>
    <source>
        <strain evidence="2 3">11061_1 CR5-6</strain>
    </source>
</reference>
<evidence type="ECO:0000313" key="3">
    <source>
        <dbReference type="Proteomes" id="UP000053257"/>
    </source>
</evidence>
<dbReference type="EMBL" id="KN840518">
    <property type="protein sequence ID" value="KIP06423.1"/>
    <property type="molecule type" value="Genomic_DNA"/>
</dbReference>
<dbReference type="InterPro" id="IPR014710">
    <property type="entry name" value="RmlC-like_jellyroll"/>
</dbReference>
<evidence type="ECO:0000259" key="1">
    <source>
        <dbReference type="Pfam" id="PF07883"/>
    </source>
</evidence>
<evidence type="ECO:0000313" key="2">
    <source>
        <dbReference type="EMBL" id="KIP06423.1"/>
    </source>
</evidence>
<dbReference type="Pfam" id="PF07883">
    <property type="entry name" value="Cupin_2"/>
    <property type="match status" value="1"/>
</dbReference>
<feature type="domain" description="Cupin type-2" evidence="1">
    <location>
        <begin position="45"/>
        <end position="111"/>
    </location>
</feature>
<dbReference type="OrthoDB" id="5840532at2759"/>
<protein>
    <recommendedName>
        <fullName evidence="1">Cupin type-2 domain-containing protein</fullName>
    </recommendedName>
</protein>
<dbReference type="Gene3D" id="2.60.120.10">
    <property type="entry name" value="Jelly Rolls"/>
    <property type="match status" value="1"/>
</dbReference>
<dbReference type="HOGENOM" id="CLU_096188_3_1_1"/>